<reference evidence="7 8" key="1">
    <citation type="submission" date="2024-09" db="EMBL/GenBank/DDBJ databases">
        <authorList>
            <person name="Sun Q."/>
            <person name="Mori K."/>
        </authorList>
    </citation>
    <scope>NUCLEOTIDE SEQUENCE [LARGE SCALE GENOMIC DNA]</scope>
    <source>
        <strain evidence="7 8">NCAIM B.02529</strain>
    </source>
</reference>
<dbReference type="Proteomes" id="UP001589836">
    <property type="component" value="Unassembled WGS sequence"/>
</dbReference>
<keyword evidence="5 6" id="KW-0472">Membrane</keyword>
<accession>A0ABV6LKL6</accession>
<dbReference type="RefSeq" id="WP_377345396.1">
    <property type="nucleotide sequence ID" value="NZ_JBHLTP010000003.1"/>
</dbReference>
<sequence length="208" mass="22740">MNSFVSYILLGLSLSAPIGPINAAQLDKGIKFGFLSAWLVGIGAMAADMLFMLFIYFGIAQFVSIPIVKAFLWLFGTFVLIYTGIESIVHAKQSVMENTRAKQSGKRSFLTGFFMALSNPLNILFWLGIYGSILANTMETNDGITLLVYSSGIFIGILAWDATMAFVASTFRKVGNHNLLTFISIAAGIVLVGFGLYFGYQAVKMLFF</sequence>
<feature type="transmembrane region" description="Helical" evidence="6">
    <location>
        <begin position="71"/>
        <end position="89"/>
    </location>
</feature>
<evidence type="ECO:0000256" key="4">
    <source>
        <dbReference type="ARBA" id="ARBA00022989"/>
    </source>
</evidence>
<evidence type="ECO:0000313" key="7">
    <source>
        <dbReference type="EMBL" id="MFC0522872.1"/>
    </source>
</evidence>
<evidence type="ECO:0000256" key="3">
    <source>
        <dbReference type="ARBA" id="ARBA00022692"/>
    </source>
</evidence>
<evidence type="ECO:0000256" key="2">
    <source>
        <dbReference type="ARBA" id="ARBA00022475"/>
    </source>
</evidence>
<proteinExistence type="predicted"/>
<feature type="transmembrane region" description="Helical" evidence="6">
    <location>
        <begin position="33"/>
        <end position="59"/>
    </location>
</feature>
<keyword evidence="2" id="KW-1003">Cell membrane</keyword>
<feature type="transmembrane region" description="Helical" evidence="6">
    <location>
        <begin position="146"/>
        <end position="167"/>
    </location>
</feature>
<organism evidence="7 8">
    <name type="scientific">Pontibacillus salicampi</name>
    <dbReference type="NCBI Taxonomy" id="1449801"/>
    <lineage>
        <taxon>Bacteria</taxon>
        <taxon>Bacillati</taxon>
        <taxon>Bacillota</taxon>
        <taxon>Bacilli</taxon>
        <taxon>Bacillales</taxon>
        <taxon>Bacillaceae</taxon>
        <taxon>Pontibacillus</taxon>
    </lineage>
</organism>
<dbReference type="Pfam" id="PF01810">
    <property type="entry name" value="LysE"/>
    <property type="match status" value="1"/>
</dbReference>
<keyword evidence="3 6" id="KW-0812">Transmembrane</keyword>
<evidence type="ECO:0000313" key="8">
    <source>
        <dbReference type="Proteomes" id="UP001589836"/>
    </source>
</evidence>
<dbReference type="EMBL" id="JBHLTP010000003">
    <property type="protein sequence ID" value="MFC0522872.1"/>
    <property type="molecule type" value="Genomic_DNA"/>
</dbReference>
<protein>
    <submittedName>
        <fullName evidence="7">LysE family transporter</fullName>
    </submittedName>
</protein>
<keyword evidence="4 6" id="KW-1133">Transmembrane helix</keyword>
<evidence type="ECO:0000256" key="1">
    <source>
        <dbReference type="ARBA" id="ARBA00004651"/>
    </source>
</evidence>
<evidence type="ECO:0000256" key="5">
    <source>
        <dbReference type="ARBA" id="ARBA00023136"/>
    </source>
</evidence>
<feature type="transmembrane region" description="Helical" evidence="6">
    <location>
        <begin position="109"/>
        <end position="134"/>
    </location>
</feature>
<feature type="transmembrane region" description="Helical" evidence="6">
    <location>
        <begin position="179"/>
        <end position="200"/>
    </location>
</feature>
<gene>
    <name evidence="7" type="ORF">ACFFGV_04610</name>
</gene>
<comment type="subcellular location">
    <subcellularLocation>
        <location evidence="1">Cell membrane</location>
        <topology evidence="1">Multi-pass membrane protein</topology>
    </subcellularLocation>
</comment>
<evidence type="ECO:0000256" key="6">
    <source>
        <dbReference type="SAM" id="Phobius"/>
    </source>
</evidence>
<dbReference type="PANTHER" id="PTHR30086:SF6">
    <property type="entry name" value="AMINO ACID EFFLUX PROTEIN YCGF-RELATED"/>
    <property type="match status" value="1"/>
</dbReference>
<dbReference type="InterPro" id="IPR001123">
    <property type="entry name" value="LeuE-type"/>
</dbReference>
<comment type="caution">
    <text evidence="7">The sequence shown here is derived from an EMBL/GenBank/DDBJ whole genome shotgun (WGS) entry which is preliminary data.</text>
</comment>
<name>A0ABV6LKL6_9BACI</name>
<keyword evidence="8" id="KW-1185">Reference proteome</keyword>
<dbReference type="PANTHER" id="PTHR30086">
    <property type="entry name" value="ARGININE EXPORTER PROTEIN ARGO"/>
    <property type="match status" value="1"/>
</dbReference>